<accession>A0AA85K0P7</accession>
<dbReference type="InterPro" id="IPR045086">
    <property type="entry name" value="OBG_GTPase"/>
</dbReference>
<dbReference type="SUPFAM" id="SSF82051">
    <property type="entry name" value="Obg GTP-binding protein N-terminal domain"/>
    <property type="match status" value="1"/>
</dbReference>
<dbReference type="InterPro" id="IPR031167">
    <property type="entry name" value="G_OBG"/>
</dbReference>
<evidence type="ECO:0000256" key="1">
    <source>
        <dbReference type="ARBA" id="ARBA00022741"/>
    </source>
</evidence>
<dbReference type="PANTHER" id="PTHR11702">
    <property type="entry name" value="DEVELOPMENTALLY REGULATED GTP-BINDING PROTEIN-RELATED"/>
    <property type="match status" value="1"/>
</dbReference>
<reference evidence="5" key="1">
    <citation type="submission" date="2022-06" db="EMBL/GenBank/DDBJ databases">
        <authorList>
            <person name="Berger JAMES D."/>
            <person name="Berger JAMES D."/>
        </authorList>
    </citation>
    <scope>NUCLEOTIDE SEQUENCE [LARGE SCALE GENOMIC DNA]</scope>
</reference>
<protein>
    <recommendedName>
        <fullName evidence="7">OBG-type G domain-containing protein</fullName>
    </recommendedName>
</protein>
<dbReference type="Gene3D" id="2.70.210.12">
    <property type="entry name" value="GTP1/OBG domain"/>
    <property type="match status" value="1"/>
</dbReference>
<dbReference type="Gene3D" id="3.40.50.300">
    <property type="entry name" value="P-loop containing nucleotide triphosphate hydrolases"/>
    <property type="match status" value="1"/>
</dbReference>
<reference evidence="6" key="2">
    <citation type="submission" date="2023-11" db="UniProtKB">
        <authorList>
            <consortium name="WormBaseParasite"/>
        </authorList>
    </citation>
    <scope>IDENTIFICATION</scope>
</reference>
<dbReference type="PROSITE" id="PS51710">
    <property type="entry name" value="G_OBG"/>
    <property type="match status" value="1"/>
</dbReference>
<proteinExistence type="predicted"/>
<dbReference type="Pfam" id="PF01926">
    <property type="entry name" value="MMR_HSR1"/>
    <property type="match status" value="1"/>
</dbReference>
<evidence type="ECO:0008006" key="7">
    <source>
        <dbReference type="Google" id="ProtNLM"/>
    </source>
</evidence>
<dbReference type="InterPro" id="IPR036726">
    <property type="entry name" value="GTP1_OBG_dom_sf"/>
</dbReference>
<organism evidence="5 6">
    <name type="scientific">Trichobilharzia regenti</name>
    <name type="common">Nasal bird schistosome</name>
    <dbReference type="NCBI Taxonomy" id="157069"/>
    <lineage>
        <taxon>Eukaryota</taxon>
        <taxon>Metazoa</taxon>
        <taxon>Spiralia</taxon>
        <taxon>Lophotrochozoa</taxon>
        <taxon>Platyhelminthes</taxon>
        <taxon>Trematoda</taxon>
        <taxon>Digenea</taxon>
        <taxon>Strigeidida</taxon>
        <taxon>Schistosomatoidea</taxon>
        <taxon>Schistosomatidae</taxon>
        <taxon>Trichobilharzia</taxon>
    </lineage>
</organism>
<dbReference type="Pfam" id="PF01018">
    <property type="entry name" value="GTP1_OBG"/>
    <property type="match status" value="1"/>
</dbReference>
<dbReference type="GO" id="GO:0042254">
    <property type="term" value="P:ribosome biogenesis"/>
    <property type="evidence" value="ECO:0007669"/>
    <property type="project" value="UniProtKB-UniRule"/>
</dbReference>
<keyword evidence="2" id="KW-0342">GTP-binding</keyword>
<feature type="domain" description="OBG-type G" evidence="3">
    <location>
        <begin position="242"/>
        <end position="463"/>
    </location>
</feature>
<dbReference type="GO" id="GO:0005525">
    <property type="term" value="F:GTP binding"/>
    <property type="evidence" value="ECO:0007669"/>
    <property type="project" value="UniProtKB-KW"/>
</dbReference>
<keyword evidence="5" id="KW-1185">Reference proteome</keyword>
<dbReference type="InterPro" id="IPR006169">
    <property type="entry name" value="GTP1_OBG_dom"/>
</dbReference>
<dbReference type="AlphaFoldDB" id="A0AA85K0P7"/>
<evidence type="ECO:0000313" key="6">
    <source>
        <dbReference type="WBParaSite" id="TREG1_4780.1"/>
    </source>
</evidence>
<evidence type="ECO:0000259" key="3">
    <source>
        <dbReference type="PROSITE" id="PS51710"/>
    </source>
</evidence>
<evidence type="ECO:0000259" key="4">
    <source>
        <dbReference type="PROSITE" id="PS51883"/>
    </source>
</evidence>
<dbReference type="PRINTS" id="PR00326">
    <property type="entry name" value="GTP1OBG"/>
</dbReference>
<dbReference type="GO" id="GO:0003924">
    <property type="term" value="F:GTPase activity"/>
    <property type="evidence" value="ECO:0007669"/>
    <property type="project" value="InterPro"/>
</dbReference>
<dbReference type="InterPro" id="IPR027417">
    <property type="entry name" value="P-loop_NTPase"/>
</dbReference>
<name>A0AA85K0P7_TRIRE</name>
<dbReference type="PANTHER" id="PTHR11702:SF31">
    <property type="entry name" value="MITOCHONDRIAL RIBOSOME-ASSOCIATED GTPASE 2"/>
    <property type="match status" value="1"/>
</dbReference>
<dbReference type="GO" id="GO:0005739">
    <property type="term" value="C:mitochondrion"/>
    <property type="evidence" value="ECO:0007669"/>
    <property type="project" value="TreeGrafter"/>
</dbReference>
<dbReference type="PROSITE" id="PS51883">
    <property type="entry name" value="OBG"/>
    <property type="match status" value="1"/>
</dbReference>
<keyword evidence="1" id="KW-0547">Nucleotide-binding</keyword>
<evidence type="ECO:0000313" key="5">
    <source>
        <dbReference type="Proteomes" id="UP000050795"/>
    </source>
</evidence>
<dbReference type="InterPro" id="IPR006073">
    <property type="entry name" value="GTP-bd"/>
</dbReference>
<dbReference type="WBParaSite" id="TREG1_4780.1">
    <property type="protein sequence ID" value="TREG1_4780.1"/>
    <property type="gene ID" value="TREG1_4780"/>
</dbReference>
<evidence type="ECO:0000256" key="2">
    <source>
        <dbReference type="ARBA" id="ARBA00023134"/>
    </source>
</evidence>
<dbReference type="Proteomes" id="UP000050795">
    <property type="component" value="Unassembled WGS sequence"/>
</dbReference>
<dbReference type="SUPFAM" id="SSF52540">
    <property type="entry name" value="P-loop containing nucleoside triphosphate hydrolases"/>
    <property type="match status" value="1"/>
</dbReference>
<sequence>MYINTCNSVGFILGMHICWNMISGPMFSRFQLVPQLFIRLEHSNLPNFKKRAPGHTLRPFICSKRVVVKAGDGGNGCIAFRRIFCNPHAGPSGGDGGNGAHIIFKAHKNISDLSRIPTMIKGNNGIDGLVDNCHGANADHVYVKVPLGTKVFSVNKTLVNSEDNVPKENKSIVLVKTLQSENEIFLAARGGAGGKGNAFMTCTTTAVDSMKVPSNRNTPLRIAERGGVGESSEFILRMSKLADLGFVGCPNAGKSTLLKCLTRARPKIAPYPFTTLKPNVGILNLLSESHEKLYSSTDLPSSSSSNGGDTYSSLSDNIHSIAIADLPGIIDGAADYNKGLGAEFLSLIADCSILAYVIDCGTLWCNYGVNQMNDFEDELINQLSMLHYEITTYDANLGDQNRCIILGSKLDLILSNKTGDNSDRDLVERLHCILHKTACKVGIISDTPESKDRVMLLSAKRGD</sequence>
<feature type="domain" description="Obg" evidence="4">
    <location>
        <begin position="58"/>
        <end position="241"/>
    </location>
</feature>